<accession>A8B2Q0</accession>
<dbReference type="EMBL" id="AACB03000003">
    <property type="protein sequence ID" value="KAE8303020.1"/>
    <property type="molecule type" value="Genomic_DNA"/>
</dbReference>
<proteinExistence type="predicted"/>
<keyword evidence="4" id="KW-1185">Reference proteome</keyword>
<dbReference type="GO" id="GO:0060271">
    <property type="term" value="P:cilium assembly"/>
    <property type="evidence" value="ECO:0000318"/>
    <property type="project" value="GO_Central"/>
</dbReference>
<gene>
    <name evidence="3" type="ORF">GL50803_0011895</name>
</gene>
<protein>
    <submittedName>
        <fullName evidence="3">BBSome complex subunit PTHB1</fullName>
    </submittedName>
</protein>
<dbReference type="PANTHER" id="PTHR20991:SF0">
    <property type="entry name" value="PROTEIN PTHB1"/>
    <property type="match status" value="1"/>
</dbReference>
<evidence type="ECO:0000313" key="3">
    <source>
        <dbReference type="EMBL" id="KAE8303020.1"/>
    </source>
</evidence>
<dbReference type="GeneID" id="5702944"/>
<sequence>MSLFSTVPCWSHALEERVDARAVAVLNLMRAKNNSAQIVVGSLAGRLTVLRTESNESETLTNTVFSSETENPILGLELGFFTGPSPLIDEAASKPENLELAVVHPHSIGIYTPKRLQDGDIGLELVSTVHFSRYIISTCVITLPSPSTEAGAALYHSRLAVRTDDGILHICARRVMATHRLGLMYSFPTPMAFCPGTNSLVIATFDYTIVSFSCADVMNDTGGEAWNSSTEHDATGPASTFNDEGNPLLRGVPQSSKDVRSSPLKPQWTYVIGERIQQLSYGRCFGVDSGLEGEVIALHTHGITLVNASTGLLSVENQLPDGLLFSMALFRAPVKEKESTSQPIRQRRINLPEISSIVVLDSNRTLHFFRGGELRWTSRLSDSIDEPVGVHTPQYMAQLFVPRSPPKMCSQDGLFVVQSRSGSIQVHLLGTNPLDVDGRPSSLLPSLLSPIAIPKQAVTKTLMEEAQKRVSALKAQHASMRTGLDELITVNCGISKFYRDGNTNYTIIELTLKAVSGRLPSATLGVTGCGSYEEPITDLSSLAEYPSFLSSDNKDIHAPLAGPPSSFIQLGDRECFRSITSTIVHLGSGAPATVYIKLGISDLSFFVSPSLHLSICANVKIPSEDCLLSVPFVVTRSLSLPLFSSALVRESSVFPKATDLPLRVSLKISPKESFSTLHELLLKRPFSASILSEVGKKSPNAVCIIAGVHGQVVVSFQDMQLHITATALEILPLGIEFLLGYKSFFQITGIDYSEELILDKLLDIYGQCVELSNALEKLNLRLGVTSELVADVLQLVTEVIPRIPFGTQPFDVDFTKLLPKYSQFSYQSILGSIGFLTQATFNQGQSVLSATRCTNVGEKVDALLSYYELQLRDAQQLSANHQHLLQKLRAGMNVVVGIIGICFLMRGEPTEEGFEQLHQCLTEFEHPSHLYYFITYYSKQDDDSVSSPRTYDFANCPTPDQLRLGTRSLLARFA</sequence>
<dbReference type="InterPro" id="IPR026511">
    <property type="entry name" value="PTHB1"/>
</dbReference>
<dbReference type="RefSeq" id="XP_001710020.1">
    <property type="nucleotide sequence ID" value="XM_001709968.1"/>
</dbReference>
<evidence type="ECO:0000313" key="4">
    <source>
        <dbReference type="Proteomes" id="UP000001548"/>
    </source>
</evidence>
<dbReference type="Pfam" id="PF14727">
    <property type="entry name" value="PHTB1_N"/>
    <property type="match status" value="1"/>
</dbReference>
<dbReference type="InterPro" id="IPR028073">
    <property type="entry name" value="PHTB1_N_dom"/>
</dbReference>
<comment type="caution">
    <text evidence="3">The sequence shown here is derived from an EMBL/GenBank/DDBJ whole genome shotgun (WGS) entry which is preliminary data.</text>
</comment>
<organism evidence="3 4">
    <name type="scientific">Giardia intestinalis (strain ATCC 50803 / WB clone C6)</name>
    <name type="common">Giardia lamblia</name>
    <dbReference type="NCBI Taxonomy" id="184922"/>
    <lineage>
        <taxon>Eukaryota</taxon>
        <taxon>Metamonada</taxon>
        <taxon>Diplomonadida</taxon>
        <taxon>Hexamitidae</taxon>
        <taxon>Giardiinae</taxon>
        <taxon>Giardia</taxon>
    </lineage>
</organism>
<dbReference type="HOGENOM" id="CLU_304930_0_0_1"/>
<dbReference type="PANTHER" id="PTHR20991">
    <property type="entry name" value="PARATHYROID HORMONE-RESPONSIVE B1 GENE"/>
    <property type="match status" value="1"/>
</dbReference>
<feature type="region of interest" description="Disordered" evidence="1">
    <location>
        <begin position="225"/>
        <end position="261"/>
    </location>
</feature>
<dbReference type="Proteomes" id="UP000001548">
    <property type="component" value="Unassembled WGS sequence"/>
</dbReference>
<dbReference type="GO" id="GO:0016020">
    <property type="term" value="C:membrane"/>
    <property type="evidence" value="ECO:0000318"/>
    <property type="project" value="GO_Central"/>
</dbReference>
<name>A8B2Q0_GIAIC</name>
<dbReference type="KEGG" id="gla:GL50803_0011895"/>
<dbReference type="VEuPathDB" id="GiardiaDB:GL50803_11895"/>
<evidence type="ECO:0000256" key="1">
    <source>
        <dbReference type="SAM" id="MobiDB-lite"/>
    </source>
</evidence>
<dbReference type="GO" id="GO:0034464">
    <property type="term" value="C:BBSome"/>
    <property type="evidence" value="ECO:0000318"/>
    <property type="project" value="GO_Central"/>
</dbReference>
<feature type="domain" description="PTHB1 N-terminal" evidence="2">
    <location>
        <begin position="1"/>
        <end position="433"/>
    </location>
</feature>
<evidence type="ECO:0000259" key="2">
    <source>
        <dbReference type="Pfam" id="PF14727"/>
    </source>
</evidence>
<dbReference type="OMA" id="PCWSHAL"/>
<reference evidence="3 4" key="1">
    <citation type="journal article" date="2007" name="Science">
        <title>Genomic minimalism in the early diverging intestinal parasite Giardia lamblia.</title>
        <authorList>
            <person name="Morrison H.G."/>
            <person name="McArthur A.G."/>
            <person name="Gillin F.D."/>
            <person name="Aley S.B."/>
            <person name="Adam R.D."/>
            <person name="Olsen G.J."/>
            <person name="Best A.A."/>
            <person name="Cande W.Z."/>
            <person name="Chen F."/>
            <person name="Cipriano M.J."/>
            <person name="Davids B.J."/>
            <person name="Dawson S.C."/>
            <person name="Elmendorf H.G."/>
            <person name="Hehl A.B."/>
            <person name="Holder M.E."/>
            <person name="Huse S.M."/>
            <person name="Kim U.U."/>
            <person name="Lasek-Nesselquist E."/>
            <person name="Manning G."/>
            <person name="Nigam A."/>
            <person name="Nixon J.E."/>
            <person name="Palm D."/>
            <person name="Passamaneck N.E."/>
            <person name="Prabhu A."/>
            <person name="Reich C.I."/>
            <person name="Reiner D.S."/>
            <person name="Samuelson J."/>
            <person name="Svard S.G."/>
            <person name="Sogin M.L."/>
        </authorList>
    </citation>
    <scope>NUCLEOTIDE SEQUENCE [LARGE SCALE GENOMIC DNA]</scope>
    <source>
        <strain evidence="3 4">WB C6</strain>
    </source>
</reference>
<dbReference type="AlphaFoldDB" id="A8B2Q0"/>
<dbReference type="STRING" id="184922.A8B2Q0"/>